<organism evidence="11 12">
    <name type="scientific">Caenorhabditis tropicalis</name>
    <dbReference type="NCBI Taxonomy" id="1561998"/>
    <lineage>
        <taxon>Eukaryota</taxon>
        <taxon>Metazoa</taxon>
        <taxon>Ecdysozoa</taxon>
        <taxon>Nematoda</taxon>
        <taxon>Chromadorea</taxon>
        <taxon>Rhabditida</taxon>
        <taxon>Rhabditina</taxon>
        <taxon>Rhabditomorpha</taxon>
        <taxon>Rhabditoidea</taxon>
        <taxon>Rhabditidae</taxon>
        <taxon>Peloderinae</taxon>
        <taxon>Caenorhabditis</taxon>
    </lineage>
</organism>
<evidence type="ECO:0000313" key="11">
    <source>
        <dbReference type="Proteomes" id="UP000095282"/>
    </source>
</evidence>
<dbReference type="Pfam" id="PF00201">
    <property type="entry name" value="UDPGT"/>
    <property type="match status" value="1"/>
</dbReference>
<dbReference type="PANTHER" id="PTHR48043:SF95">
    <property type="entry name" value="GLUCURONOSYLTRANSFERASE"/>
    <property type="match status" value="1"/>
</dbReference>
<dbReference type="WBParaSite" id="Csp11.Scaffold629.g8532.t1">
    <property type="protein sequence ID" value="Csp11.Scaffold629.g8532.t1"/>
    <property type="gene ID" value="Csp11.Scaffold629.g8532"/>
</dbReference>
<evidence type="ECO:0000256" key="8">
    <source>
        <dbReference type="ARBA" id="ARBA00022989"/>
    </source>
</evidence>
<evidence type="ECO:0000256" key="5">
    <source>
        <dbReference type="ARBA" id="ARBA00022679"/>
    </source>
</evidence>
<dbReference type="InterPro" id="IPR002213">
    <property type="entry name" value="UDP_glucos_trans"/>
</dbReference>
<evidence type="ECO:0000256" key="2">
    <source>
        <dbReference type="ARBA" id="ARBA00009995"/>
    </source>
</evidence>
<dbReference type="eggNOG" id="KOG1192">
    <property type="taxonomic scope" value="Eukaryota"/>
</dbReference>
<dbReference type="CDD" id="cd03784">
    <property type="entry name" value="GT1_Gtf-like"/>
    <property type="match status" value="1"/>
</dbReference>
<keyword evidence="6" id="KW-0812">Transmembrane</keyword>
<dbReference type="SUPFAM" id="SSF53756">
    <property type="entry name" value="UDP-Glycosyltransferase/glycogen phosphorylase"/>
    <property type="match status" value="1"/>
</dbReference>
<dbReference type="STRING" id="1561998.A0A1I7UEK4"/>
<evidence type="ECO:0000256" key="4">
    <source>
        <dbReference type="ARBA" id="ARBA00022676"/>
    </source>
</evidence>
<keyword evidence="5" id="KW-0808">Transferase</keyword>
<keyword evidence="11" id="KW-1185">Reference proteome</keyword>
<comment type="similarity">
    <text evidence="2">Belongs to the UDP-glycosyltransferase family.</text>
</comment>
<evidence type="ECO:0000256" key="7">
    <source>
        <dbReference type="ARBA" id="ARBA00022729"/>
    </source>
</evidence>
<evidence type="ECO:0000256" key="3">
    <source>
        <dbReference type="ARBA" id="ARBA00012544"/>
    </source>
</evidence>
<dbReference type="FunFam" id="3.40.50.2000:FF:000228">
    <property type="entry name" value="UDP-GlucuronosylTransferase"/>
    <property type="match status" value="1"/>
</dbReference>
<dbReference type="InterPro" id="IPR050271">
    <property type="entry name" value="UDP-glycosyltransferase"/>
</dbReference>
<sequence>MFGYSHTKFISQMANVIADHGHNVTLFQPYHIDMKNTEWLVKNKNIEVLNYYPDHFEELTKIKHPTFPVFWDSKVVNNPVLSAFIVPKLFCKEFERTATQTILDEDLHEQLRIRKFDVALVEVFEISGFYIADLLNIPSIPIASVVRLNMYHELFGQPSTVGYVPTDGSKMSPEAGILDRFNDFYRIYFDNLLFENLAQRQNDYIEAAFGRPVPKWRDLISQSPIYITNSNSYLDFAVPTTATVVHVGGITMNLKKSVGDLPEEYEKILQERDSTVLISFGSVVRSFEMPDNFKAGIIRMFESLPNVTFIWKYEKDDVEFQNKLPKNVHLKKWVPQHSFLSDSRLKVFVTHGGLGSTMEVAYSGKPALMIPVFGDQPHNALMLERHGGAIAYDKFGLADGEKLERIMKDLVTNPKYEENAKKLQEVLHNQPIDPKLNLMKHLEFAIQSVFPLYL</sequence>
<proteinExistence type="inferred from homology"/>
<protein>
    <recommendedName>
        <fullName evidence="3">glucuronosyltransferase</fullName>
        <ecNumber evidence="3">2.4.1.17</ecNumber>
    </recommendedName>
</protein>
<evidence type="ECO:0000256" key="10">
    <source>
        <dbReference type="ARBA" id="ARBA00047475"/>
    </source>
</evidence>
<keyword evidence="9" id="KW-0472">Membrane</keyword>
<dbReference type="PANTHER" id="PTHR48043">
    <property type="entry name" value="EG:EG0003.4 PROTEIN-RELATED"/>
    <property type="match status" value="1"/>
</dbReference>
<keyword evidence="7" id="KW-0732">Signal</keyword>
<evidence type="ECO:0000256" key="9">
    <source>
        <dbReference type="ARBA" id="ARBA00023136"/>
    </source>
</evidence>
<dbReference type="GO" id="GO:0016020">
    <property type="term" value="C:membrane"/>
    <property type="evidence" value="ECO:0007669"/>
    <property type="project" value="UniProtKB-SubCell"/>
</dbReference>
<keyword evidence="8" id="KW-1133">Transmembrane helix</keyword>
<dbReference type="AlphaFoldDB" id="A0A1I7UEK4"/>
<dbReference type="FunFam" id="3.40.50.2000:FF:000038">
    <property type="entry name" value="UDP-GlucuronosylTransferase"/>
    <property type="match status" value="1"/>
</dbReference>
<comment type="subcellular location">
    <subcellularLocation>
        <location evidence="1">Membrane</location>
        <topology evidence="1">Single-pass membrane protein</topology>
    </subcellularLocation>
</comment>
<accession>A0A1I7UEK4</accession>
<dbReference type="GO" id="GO:0015020">
    <property type="term" value="F:glucuronosyltransferase activity"/>
    <property type="evidence" value="ECO:0007669"/>
    <property type="project" value="UniProtKB-EC"/>
</dbReference>
<evidence type="ECO:0000256" key="6">
    <source>
        <dbReference type="ARBA" id="ARBA00022692"/>
    </source>
</evidence>
<dbReference type="EC" id="2.4.1.17" evidence="3"/>
<evidence type="ECO:0000313" key="12">
    <source>
        <dbReference type="WBParaSite" id="Csp11.Scaffold629.g8532.t1"/>
    </source>
</evidence>
<keyword evidence="4" id="KW-0328">Glycosyltransferase</keyword>
<name>A0A1I7UEK4_9PELO</name>
<dbReference type="Proteomes" id="UP000095282">
    <property type="component" value="Unplaced"/>
</dbReference>
<comment type="catalytic activity">
    <reaction evidence="10">
        <text>glucuronate acceptor + UDP-alpha-D-glucuronate = acceptor beta-D-glucuronoside + UDP + H(+)</text>
        <dbReference type="Rhea" id="RHEA:21032"/>
        <dbReference type="ChEBI" id="CHEBI:15378"/>
        <dbReference type="ChEBI" id="CHEBI:58052"/>
        <dbReference type="ChEBI" id="CHEBI:58223"/>
        <dbReference type="ChEBI" id="CHEBI:132367"/>
        <dbReference type="ChEBI" id="CHEBI:132368"/>
        <dbReference type="EC" id="2.4.1.17"/>
    </reaction>
</comment>
<dbReference type="Gene3D" id="3.40.50.2000">
    <property type="entry name" value="Glycogen Phosphorylase B"/>
    <property type="match status" value="1"/>
</dbReference>
<evidence type="ECO:0000256" key="1">
    <source>
        <dbReference type="ARBA" id="ARBA00004167"/>
    </source>
</evidence>
<reference evidence="12" key="1">
    <citation type="submission" date="2016-11" db="UniProtKB">
        <authorList>
            <consortium name="WormBaseParasite"/>
        </authorList>
    </citation>
    <scope>IDENTIFICATION</scope>
</reference>